<dbReference type="Pfam" id="PF02575">
    <property type="entry name" value="YbaB_DNA_bd"/>
    <property type="match status" value="1"/>
</dbReference>
<comment type="caution">
    <text evidence="2">The sequence shown here is derived from an EMBL/GenBank/DDBJ whole genome shotgun (WGS) entry which is preliminary data.</text>
</comment>
<dbReference type="InterPro" id="IPR036894">
    <property type="entry name" value="YbaB-like_sf"/>
</dbReference>
<proteinExistence type="predicted"/>
<dbReference type="GO" id="GO:0003677">
    <property type="term" value="F:DNA binding"/>
    <property type="evidence" value="ECO:0007669"/>
    <property type="project" value="InterPro"/>
</dbReference>
<keyword evidence="3" id="KW-1185">Reference proteome</keyword>
<protein>
    <submittedName>
        <fullName evidence="2">YbaB/EbfC family nucleoid-associated protein</fullName>
    </submittedName>
</protein>
<gene>
    <name evidence="2" type="ORF">JHE00_11960</name>
</gene>
<dbReference type="EMBL" id="JAENJH010000002">
    <property type="protein sequence ID" value="MBK1785041.1"/>
    <property type="molecule type" value="Genomic_DNA"/>
</dbReference>
<sequence length="183" mass="19718">MSAHMDQLIAQFESFRGKIRQAEANFAGVADMQEQIAEIESSATSPDGNVRVVAGAGGAVTDLKLGAAALRMDADQLARTIMNTMRQAVAGAVQRQAGIVDDAFGDSLGVNTSEQVRQAQAEAFGTAEAEPASQEQQQPQQPQQSSQPQQSQPQQQAAPPRRRPTRSDDDNDDYFDQGSIMRR</sequence>
<feature type="compositionally biased region" description="Low complexity" evidence="1">
    <location>
        <begin position="127"/>
        <end position="159"/>
    </location>
</feature>
<evidence type="ECO:0000256" key="1">
    <source>
        <dbReference type="SAM" id="MobiDB-lite"/>
    </source>
</evidence>
<accession>A0A934QRU0</accession>
<dbReference type="Gene3D" id="3.30.1310.10">
    <property type="entry name" value="Nucleoid-associated protein YbaB-like domain"/>
    <property type="match status" value="1"/>
</dbReference>
<dbReference type="Proteomes" id="UP000635245">
    <property type="component" value="Unassembled WGS sequence"/>
</dbReference>
<dbReference type="AlphaFoldDB" id="A0A934QRU0"/>
<evidence type="ECO:0000313" key="2">
    <source>
        <dbReference type="EMBL" id="MBK1785041.1"/>
    </source>
</evidence>
<dbReference type="SUPFAM" id="SSF82607">
    <property type="entry name" value="YbaB-like"/>
    <property type="match status" value="1"/>
</dbReference>
<feature type="region of interest" description="Disordered" evidence="1">
    <location>
        <begin position="115"/>
        <end position="183"/>
    </location>
</feature>
<evidence type="ECO:0000313" key="3">
    <source>
        <dbReference type="Proteomes" id="UP000635245"/>
    </source>
</evidence>
<reference evidence="2" key="1">
    <citation type="submission" date="2020-12" db="EMBL/GenBank/DDBJ databases">
        <title>Prauserella sp. ASG 168, a novel actinomycete isolated from cave rock.</title>
        <authorList>
            <person name="Suriyachadkun C."/>
        </authorList>
    </citation>
    <scope>NUCLEOTIDE SEQUENCE</scope>
    <source>
        <strain evidence="2">ASG 168</strain>
    </source>
</reference>
<organism evidence="2 3">
    <name type="scientific">Prauserella cavernicola</name>
    <dbReference type="NCBI Taxonomy" id="2800127"/>
    <lineage>
        <taxon>Bacteria</taxon>
        <taxon>Bacillati</taxon>
        <taxon>Actinomycetota</taxon>
        <taxon>Actinomycetes</taxon>
        <taxon>Pseudonocardiales</taxon>
        <taxon>Pseudonocardiaceae</taxon>
        <taxon>Prauserella</taxon>
    </lineage>
</organism>
<dbReference type="InterPro" id="IPR004401">
    <property type="entry name" value="YbaB/EbfC"/>
</dbReference>
<name>A0A934QRU0_9PSEU</name>
<dbReference type="RefSeq" id="WP_200317878.1">
    <property type="nucleotide sequence ID" value="NZ_JAENJH010000002.1"/>
</dbReference>